<feature type="domain" description="ATP-dependent DNA ligase family profile" evidence="4">
    <location>
        <begin position="98"/>
        <end position="188"/>
    </location>
</feature>
<keyword evidence="2 5" id="KW-0436">Ligase</keyword>
<gene>
    <name evidence="5" type="ORF">NKI33_17885</name>
</gene>
<dbReference type="Proteomes" id="UP001464387">
    <property type="component" value="Unassembled WGS sequence"/>
</dbReference>
<comment type="caution">
    <text evidence="5">The sequence shown here is derived from an EMBL/GenBank/DDBJ whole genome shotgun (WGS) entry which is preliminary data.</text>
</comment>
<dbReference type="InterPro" id="IPR012340">
    <property type="entry name" value="NA-bd_OB-fold"/>
</dbReference>
<evidence type="ECO:0000313" key="6">
    <source>
        <dbReference type="Proteomes" id="UP001464387"/>
    </source>
</evidence>
<evidence type="ECO:0000256" key="3">
    <source>
        <dbReference type="ARBA" id="ARBA00034003"/>
    </source>
</evidence>
<dbReference type="PANTHER" id="PTHR45674">
    <property type="entry name" value="DNA LIGASE 1/3 FAMILY MEMBER"/>
    <property type="match status" value="1"/>
</dbReference>
<dbReference type="Gene3D" id="3.30.1490.70">
    <property type="match status" value="1"/>
</dbReference>
<dbReference type="RefSeq" id="WP_287276021.1">
    <property type="nucleotide sequence ID" value="NZ_JAMYMY010000026.1"/>
</dbReference>
<comment type="catalytic activity">
    <reaction evidence="3">
        <text>ATP + (deoxyribonucleotide)n-3'-hydroxyl + 5'-phospho-(deoxyribonucleotide)m = (deoxyribonucleotide)n+m + AMP + diphosphate.</text>
        <dbReference type="EC" id="6.5.1.1"/>
    </reaction>
</comment>
<organism evidence="5 6">
    <name type="scientific">Mesorhizobium opportunistum</name>
    <dbReference type="NCBI Taxonomy" id="593909"/>
    <lineage>
        <taxon>Bacteria</taxon>
        <taxon>Pseudomonadati</taxon>
        <taxon>Pseudomonadota</taxon>
        <taxon>Alphaproteobacteria</taxon>
        <taxon>Hyphomicrobiales</taxon>
        <taxon>Phyllobacteriaceae</taxon>
        <taxon>Mesorhizobium</taxon>
    </lineage>
</organism>
<evidence type="ECO:0000313" key="5">
    <source>
        <dbReference type="EMBL" id="MER8934839.1"/>
    </source>
</evidence>
<name>A0ABV1YIA2_9HYPH</name>
<accession>A0ABV1YIA2</accession>
<evidence type="ECO:0000256" key="1">
    <source>
        <dbReference type="ARBA" id="ARBA00007572"/>
    </source>
</evidence>
<dbReference type="CDD" id="cd07906">
    <property type="entry name" value="Adenylation_DNA_ligase_LigD_LigC"/>
    <property type="match status" value="1"/>
</dbReference>
<comment type="similarity">
    <text evidence="1">Belongs to the ATP-dependent DNA ligase family.</text>
</comment>
<dbReference type="InterPro" id="IPR012310">
    <property type="entry name" value="DNA_ligase_ATP-dep_cent"/>
</dbReference>
<dbReference type="Pfam" id="PF01068">
    <property type="entry name" value="DNA_ligase_A_M"/>
    <property type="match status" value="1"/>
</dbReference>
<reference evidence="5 6" key="1">
    <citation type="journal article" date="2024" name="Proc. Natl. Acad. Sci. U.S.A.">
        <title>The evolutionary genomics of adaptation to stress in wild rhizobium bacteria.</title>
        <authorList>
            <person name="Kehlet-Delgado H."/>
            <person name="Montoya A.P."/>
            <person name="Jensen K.T."/>
            <person name="Wendlandt C.E."/>
            <person name="Dexheimer C."/>
            <person name="Roberts M."/>
            <person name="Torres Martinez L."/>
            <person name="Friesen M.L."/>
            <person name="Griffitts J.S."/>
            <person name="Porter S.S."/>
        </authorList>
    </citation>
    <scope>NUCLEOTIDE SEQUENCE [LARGE SCALE GENOMIC DNA]</scope>
    <source>
        <strain evidence="5 6">M0729</strain>
    </source>
</reference>
<dbReference type="Gene3D" id="3.30.470.30">
    <property type="entry name" value="DNA ligase/mRNA capping enzyme"/>
    <property type="match status" value="1"/>
</dbReference>
<sequence>MRLKFIHPMEPELVDTPPQGDDWLHEIKFDGYRTQVIKDEDGIRLITKNGYDWTGRYIQLAGEAAAIEAEDFIIDGEAITINEAGLSDFHALQSAVTSRNPSRDVYLVAFDLLHLNGHDLRDMPAEDRREILQELVPTGDRIQFSEAMPGTGDAVYHLVDQAGLEGMVSKRKDSPYRSGPTMNWRKIKCYAEKDMDIIGVQREAGKPAMVLMADKGRYAGAAFVTFKADKRQRLWDRVQGKIGGPAPVRLKSDKAEWLKPGLVGRVRFLKGEEKLRHAKLLDFRDKQ</sequence>
<evidence type="ECO:0000259" key="4">
    <source>
        <dbReference type="PROSITE" id="PS50160"/>
    </source>
</evidence>
<protein>
    <submittedName>
        <fullName evidence="5">ATP-dependent DNA ligase</fullName>
    </submittedName>
</protein>
<keyword evidence="6" id="KW-1185">Reference proteome</keyword>
<dbReference type="PANTHER" id="PTHR45674:SF4">
    <property type="entry name" value="DNA LIGASE 1"/>
    <property type="match status" value="1"/>
</dbReference>
<dbReference type="Gene3D" id="2.40.50.140">
    <property type="entry name" value="Nucleic acid-binding proteins"/>
    <property type="match status" value="1"/>
</dbReference>
<proteinExistence type="inferred from homology"/>
<dbReference type="PROSITE" id="PS50160">
    <property type="entry name" value="DNA_LIGASE_A3"/>
    <property type="match status" value="1"/>
</dbReference>
<dbReference type="GO" id="GO:0016874">
    <property type="term" value="F:ligase activity"/>
    <property type="evidence" value="ECO:0007669"/>
    <property type="project" value="UniProtKB-KW"/>
</dbReference>
<evidence type="ECO:0000256" key="2">
    <source>
        <dbReference type="ARBA" id="ARBA00022598"/>
    </source>
</evidence>
<dbReference type="InterPro" id="IPR050191">
    <property type="entry name" value="ATP-dep_DNA_ligase"/>
</dbReference>
<dbReference type="SUPFAM" id="SSF56091">
    <property type="entry name" value="DNA ligase/mRNA capping enzyme, catalytic domain"/>
    <property type="match status" value="1"/>
</dbReference>
<dbReference type="EMBL" id="JAMYPJ010000024">
    <property type="protein sequence ID" value="MER8934839.1"/>
    <property type="molecule type" value="Genomic_DNA"/>
</dbReference>